<dbReference type="STRING" id="68231.AQJ30_28035"/>
<proteinExistence type="predicted"/>
<sequence>MSVHPYDEGHTVAGWTGVAIATVGTSVMGVGVCTVSPPALVLGGVIDVLALLVTWALHLSGWGKPPGIRPPAQWSMRVRDPHAREGHPDCLGCRLAGRGRVTSPRSASPQPVTPPVTSAQPVSPPVTSTPLSVPPSTLASDGTGMEVRGAALVGGQPGADVGRGAS</sequence>
<organism evidence="3 4">
    <name type="scientific">Streptomyces longwoodensis</name>
    <dbReference type="NCBI Taxonomy" id="68231"/>
    <lineage>
        <taxon>Bacteria</taxon>
        <taxon>Bacillati</taxon>
        <taxon>Actinomycetota</taxon>
        <taxon>Actinomycetes</taxon>
        <taxon>Kitasatosporales</taxon>
        <taxon>Streptomycetaceae</taxon>
        <taxon>Streptomyces</taxon>
    </lineage>
</organism>
<dbReference type="Proteomes" id="UP000053271">
    <property type="component" value="Unassembled WGS sequence"/>
</dbReference>
<keyword evidence="2" id="KW-0812">Transmembrane</keyword>
<keyword evidence="2" id="KW-1133">Transmembrane helix</keyword>
<gene>
    <name evidence="3" type="ORF">AQJ30_28035</name>
</gene>
<keyword evidence="2" id="KW-0472">Membrane</keyword>
<evidence type="ECO:0000256" key="2">
    <source>
        <dbReference type="SAM" id="Phobius"/>
    </source>
</evidence>
<name>A0A101QRQ8_9ACTN</name>
<feature type="compositionally biased region" description="Low complexity" evidence="1">
    <location>
        <begin position="106"/>
        <end position="140"/>
    </location>
</feature>
<keyword evidence="4" id="KW-1185">Reference proteome</keyword>
<protein>
    <submittedName>
        <fullName evidence="3">Uncharacterized protein</fullName>
    </submittedName>
</protein>
<accession>A0A101QRQ8</accession>
<dbReference type="AlphaFoldDB" id="A0A101QRQ8"/>
<feature type="region of interest" description="Disordered" evidence="1">
    <location>
        <begin position="94"/>
        <end position="166"/>
    </location>
</feature>
<feature type="transmembrane region" description="Helical" evidence="2">
    <location>
        <begin position="12"/>
        <end position="32"/>
    </location>
</feature>
<evidence type="ECO:0000313" key="4">
    <source>
        <dbReference type="Proteomes" id="UP000053271"/>
    </source>
</evidence>
<feature type="transmembrane region" description="Helical" evidence="2">
    <location>
        <begin position="38"/>
        <end position="59"/>
    </location>
</feature>
<evidence type="ECO:0000256" key="1">
    <source>
        <dbReference type="SAM" id="MobiDB-lite"/>
    </source>
</evidence>
<reference evidence="3 4" key="1">
    <citation type="submission" date="2015-10" db="EMBL/GenBank/DDBJ databases">
        <title>Draft genome sequence of Streptomyces longwoodensis DSM 41677, type strain for the species Streptomyces longwoodensis.</title>
        <authorList>
            <person name="Ruckert C."/>
            <person name="Winkler A."/>
            <person name="Kalinowski J."/>
            <person name="Kampfer P."/>
            <person name="Glaeser S."/>
        </authorList>
    </citation>
    <scope>NUCLEOTIDE SEQUENCE [LARGE SCALE GENOMIC DNA]</scope>
    <source>
        <strain evidence="3 4">DSM 41677</strain>
    </source>
</reference>
<dbReference type="EMBL" id="LMWS01000035">
    <property type="protein sequence ID" value="KUN34905.1"/>
    <property type="molecule type" value="Genomic_DNA"/>
</dbReference>
<comment type="caution">
    <text evidence="3">The sequence shown here is derived from an EMBL/GenBank/DDBJ whole genome shotgun (WGS) entry which is preliminary data.</text>
</comment>
<evidence type="ECO:0000313" key="3">
    <source>
        <dbReference type="EMBL" id="KUN34905.1"/>
    </source>
</evidence>
<dbReference type="NCBIfam" id="NF041681">
    <property type="entry name" value="HGxxPAAW"/>
    <property type="match status" value="1"/>
</dbReference>